<organism evidence="6 7">
    <name type="scientific">Frigoriglobus tundricola</name>
    <dbReference type="NCBI Taxonomy" id="2774151"/>
    <lineage>
        <taxon>Bacteria</taxon>
        <taxon>Pseudomonadati</taxon>
        <taxon>Planctomycetota</taxon>
        <taxon>Planctomycetia</taxon>
        <taxon>Gemmatales</taxon>
        <taxon>Gemmataceae</taxon>
        <taxon>Frigoriglobus</taxon>
    </lineage>
</organism>
<reference evidence="7" key="1">
    <citation type="submission" date="2020-05" db="EMBL/GenBank/DDBJ databases">
        <title>Frigoriglobus tundricola gen. nov., sp. nov., a psychrotolerant cellulolytic planctomycete of the family Gemmataceae with two divergent copies of 16S rRNA gene.</title>
        <authorList>
            <person name="Kulichevskaya I.S."/>
            <person name="Ivanova A.A."/>
            <person name="Naumoff D.G."/>
            <person name="Beletsky A.V."/>
            <person name="Rijpstra W.I.C."/>
            <person name="Sinninghe Damste J.S."/>
            <person name="Mardanov A.V."/>
            <person name="Ravin N.V."/>
            <person name="Dedysh S.N."/>
        </authorList>
    </citation>
    <scope>NUCLEOTIDE SEQUENCE [LARGE SCALE GENOMIC DNA]</scope>
    <source>
        <strain evidence="7">PL17</strain>
    </source>
</reference>
<evidence type="ECO:0008006" key="8">
    <source>
        <dbReference type="Google" id="ProtNLM"/>
    </source>
</evidence>
<evidence type="ECO:0000256" key="3">
    <source>
        <dbReference type="ARBA" id="ARBA00022989"/>
    </source>
</evidence>
<dbReference type="AlphaFoldDB" id="A0A6M5YKG3"/>
<name>A0A6M5YKG3_9BACT</name>
<dbReference type="EMBL" id="CP053452">
    <property type="protein sequence ID" value="QJW94064.1"/>
    <property type="molecule type" value="Genomic_DNA"/>
</dbReference>
<evidence type="ECO:0000256" key="2">
    <source>
        <dbReference type="ARBA" id="ARBA00022692"/>
    </source>
</evidence>
<accession>A0A6M5YKG3</accession>
<dbReference type="InterPro" id="IPR032808">
    <property type="entry name" value="DoxX"/>
</dbReference>
<keyword evidence="3 5" id="KW-1133">Transmembrane helix</keyword>
<evidence type="ECO:0000313" key="7">
    <source>
        <dbReference type="Proteomes" id="UP000503447"/>
    </source>
</evidence>
<gene>
    <name evidence="6" type="ORF">FTUN_1583</name>
</gene>
<dbReference type="RefSeq" id="WP_171470144.1">
    <property type="nucleotide sequence ID" value="NZ_CP053452.2"/>
</dbReference>
<keyword evidence="2 5" id="KW-0812">Transmembrane</keyword>
<feature type="transmembrane region" description="Helical" evidence="5">
    <location>
        <begin position="68"/>
        <end position="87"/>
    </location>
</feature>
<keyword evidence="4 5" id="KW-0472">Membrane</keyword>
<evidence type="ECO:0000256" key="5">
    <source>
        <dbReference type="SAM" id="Phobius"/>
    </source>
</evidence>
<proteinExistence type="predicted"/>
<dbReference type="PANTHER" id="PTHR36974">
    <property type="entry name" value="MEMBRANE PROTEIN-RELATED"/>
    <property type="match status" value="1"/>
</dbReference>
<dbReference type="KEGG" id="ftj:FTUN_1583"/>
<evidence type="ECO:0000256" key="1">
    <source>
        <dbReference type="ARBA" id="ARBA00004141"/>
    </source>
</evidence>
<dbReference type="PANTHER" id="PTHR36974:SF1">
    <property type="entry name" value="DOXX FAMILY MEMBRANE PROTEIN"/>
    <property type="match status" value="1"/>
</dbReference>
<protein>
    <recommendedName>
        <fullName evidence="8">DoxX family protein</fullName>
    </recommendedName>
</protein>
<feature type="transmembrane region" description="Helical" evidence="5">
    <location>
        <begin position="99"/>
        <end position="118"/>
    </location>
</feature>
<keyword evidence="7" id="KW-1185">Reference proteome</keyword>
<evidence type="ECO:0000313" key="6">
    <source>
        <dbReference type="EMBL" id="QJW94064.1"/>
    </source>
</evidence>
<dbReference type="GO" id="GO:0016020">
    <property type="term" value="C:membrane"/>
    <property type="evidence" value="ECO:0007669"/>
    <property type="project" value="UniProtKB-SubCell"/>
</dbReference>
<dbReference type="Pfam" id="PF13564">
    <property type="entry name" value="DoxX_2"/>
    <property type="match status" value="1"/>
</dbReference>
<evidence type="ECO:0000256" key="4">
    <source>
        <dbReference type="ARBA" id="ARBA00023136"/>
    </source>
</evidence>
<dbReference type="Proteomes" id="UP000503447">
    <property type="component" value="Chromosome"/>
</dbReference>
<feature type="transmembrane region" description="Helical" evidence="5">
    <location>
        <begin position="43"/>
        <end position="61"/>
    </location>
</feature>
<comment type="subcellular location">
    <subcellularLocation>
        <location evidence="1">Membrane</location>
        <topology evidence="1">Multi-pass membrane protein</topology>
    </subcellularLocation>
</comment>
<sequence>MHALKPTMKWLLGLLFIAAGVNHFVMPDFYVRIVPPYLPWPLELVWVSGVFEVLGGIGLLIPRLTVAAAWGLIALLIAVFPANLHMALHPDQYPNLPAIGLWLRVPLQAVFIAWAYWFTRRG</sequence>